<reference evidence="3" key="1">
    <citation type="journal article" date="2022" name="G3 (Bethesda)">
        <title>High quality genome of the basidiomycete yeast Dioszegia hungarica PDD-24b-2 isolated from cloud water.</title>
        <authorList>
            <person name="Jarrige D."/>
            <person name="Haridas S."/>
            <person name="Bleykasten-Grosshans C."/>
            <person name="Joly M."/>
            <person name="Nadalig T."/>
            <person name="Sancelme M."/>
            <person name="Vuilleumier S."/>
            <person name="Grigoriev I.V."/>
            <person name="Amato P."/>
            <person name="Bringel F."/>
        </authorList>
    </citation>
    <scope>NUCLEOTIDE SEQUENCE</scope>
    <source>
        <strain evidence="3">PDD-24b-2</strain>
    </source>
</reference>
<keyword evidence="4" id="KW-1185">Reference proteome</keyword>
<evidence type="ECO:0000259" key="2">
    <source>
        <dbReference type="Pfam" id="PF01975"/>
    </source>
</evidence>
<feature type="domain" description="Survival protein SurE-like phosphatase/nucleotidase" evidence="2">
    <location>
        <begin position="13"/>
        <end position="250"/>
    </location>
</feature>
<dbReference type="InterPro" id="IPR036523">
    <property type="entry name" value="SurE-like_sf"/>
</dbReference>
<dbReference type="PANTHER" id="PTHR47551">
    <property type="entry name" value="TUBULIN--TYROSINE LIGASE PBY1-RELATED"/>
    <property type="match status" value="1"/>
</dbReference>
<dbReference type="Proteomes" id="UP001164286">
    <property type="component" value="Unassembled WGS sequence"/>
</dbReference>
<dbReference type="Gene3D" id="3.40.1210.10">
    <property type="entry name" value="Survival protein SurE-like phosphatase/nucleotidase"/>
    <property type="match status" value="1"/>
</dbReference>
<gene>
    <name evidence="3" type="ORF">MKK02DRAFT_40008</name>
</gene>
<dbReference type="RefSeq" id="XP_052949464.1">
    <property type="nucleotide sequence ID" value="XM_053090892.1"/>
</dbReference>
<dbReference type="InterPro" id="IPR027746">
    <property type="entry name" value="TTL"/>
</dbReference>
<evidence type="ECO:0000256" key="1">
    <source>
        <dbReference type="SAM" id="MobiDB-lite"/>
    </source>
</evidence>
<name>A0AA38LXG4_9TREE</name>
<dbReference type="GeneID" id="77730097"/>
<evidence type="ECO:0000313" key="3">
    <source>
        <dbReference type="EMBL" id="KAI9639687.1"/>
    </source>
</evidence>
<feature type="compositionally biased region" description="Basic residues" evidence="1">
    <location>
        <begin position="1"/>
        <end position="12"/>
    </location>
</feature>
<dbReference type="EMBL" id="JAKWFO010000001">
    <property type="protein sequence ID" value="KAI9639687.1"/>
    <property type="molecule type" value="Genomic_DNA"/>
</dbReference>
<dbReference type="SUPFAM" id="SSF64167">
    <property type="entry name" value="SurE-like"/>
    <property type="match status" value="1"/>
</dbReference>
<feature type="compositionally biased region" description="Polar residues" evidence="1">
    <location>
        <begin position="272"/>
        <end position="292"/>
    </location>
</feature>
<dbReference type="InterPro" id="IPR002828">
    <property type="entry name" value="SurE-like_Pase/nucleotidase"/>
</dbReference>
<dbReference type="GO" id="GO:0000932">
    <property type="term" value="C:P-body"/>
    <property type="evidence" value="ECO:0007669"/>
    <property type="project" value="TreeGrafter"/>
</dbReference>
<organism evidence="3 4">
    <name type="scientific">Dioszegia hungarica</name>
    <dbReference type="NCBI Taxonomy" id="4972"/>
    <lineage>
        <taxon>Eukaryota</taxon>
        <taxon>Fungi</taxon>
        <taxon>Dikarya</taxon>
        <taxon>Basidiomycota</taxon>
        <taxon>Agaricomycotina</taxon>
        <taxon>Tremellomycetes</taxon>
        <taxon>Tremellales</taxon>
        <taxon>Bulleribasidiaceae</taxon>
        <taxon>Dioszegia</taxon>
    </lineage>
</organism>
<comment type="caution">
    <text evidence="3">The sequence shown here is derived from an EMBL/GenBank/DDBJ whole genome shotgun (WGS) entry which is preliminary data.</text>
</comment>
<sequence length="389" mass="41410">MSARRTYGKRPRVLLTNDDGPPSSSSPNIFAFSKLLQEKLGWDVRVVVPDCQKSWVGKAYAISDIINASYFYPRGPDGLEGDICEAPRPLKEGEEAEWILLSGTPATCSNIALHNLYPGEIDMVISGPNHGRNSSTAFSLSSGTIGAALAGSMSVPLPGHPSDPSTSHHEHHIPNIAISYGVVARPCPPPATKLAHEVAVDICDHLWSNWGTEVVGSSKRPTQLYTVNIPLVEDWLLREKRKTVYAQMWRSSYGSLFKATTAIKGDYVPSSDMGQNKPQLVSAAPSTHTTSKPAGPGAIPTPSSTPAPPPPATAAPAAGGLKFKFAPSMSHLLNPPIESLPTGSDAWAFAKGYSSVVPLRAEFAGMQEGPGWFEDAEGQKIEAGQALPI</sequence>
<dbReference type="PANTHER" id="PTHR47551:SF1">
    <property type="entry name" value="TUBULIN--TYROSINE LIGASE PBY1-RELATED"/>
    <property type="match status" value="1"/>
</dbReference>
<proteinExistence type="predicted"/>
<accession>A0AA38LXG4</accession>
<protein>
    <submittedName>
        <fullName evidence="3">Survival protein sure-like phosphatase/nucleotidase</fullName>
    </submittedName>
</protein>
<feature type="compositionally biased region" description="Pro residues" evidence="1">
    <location>
        <begin position="303"/>
        <end position="313"/>
    </location>
</feature>
<feature type="region of interest" description="Disordered" evidence="1">
    <location>
        <begin position="1"/>
        <end position="25"/>
    </location>
</feature>
<feature type="region of interest" description="Disordered" evidence="1">
    <location>
        <begin position="270"/>
        <end position="318"/>
    </location>
</feature>
<dbReference type="AlphaFoldDB" id="A0AA38LXG4"/>
<dbReference type="GO" id="GO:0016787">
    <property type="term" value="F:hydrolase activity"/>
    <property type="evidence" value="ECO:0007669"/>
    <property type="project" value="InterPro"/>
</dbReference>
<evidence type="ECO:0000313" key="4">
    <source>
        <dbReference type="Proteomes" id="UP001164286"/>
    </source>
</evidence>
<dbReference type="Pfam" id="PF01975">
    <property type="entry name" value="SurE"/>
    <property type="match status" value="1"/>
</dbReference>